<dbReference type="InterPro" id="IPR018644">
    <property type="entry name" value="DUF2071"/>
</dbReference>
<organism evidence="1 2">
    <name type="scientific">Alicyclobacillus dauci</name>
    <dbReference type="NCBI Taxonomy" id="1475485"/>
    <lineage>
        <taxon>Bacteria</taxon>
        <taxon>Bacillati</taxon>
        <taxon>Bacillota</taxon>
        <taxon>Bacilli</taxon>
        <taxon>Bacillales</taxon>
        <taxon>Alicyclobacillaceae</taxon>
        <taxon>Alicyclobacillus</taxon>
    </lineage>
</organism>
<dbReference type="PANTHER" id="PTHR39186">
    <property type="entry name" value="DUF2071 FAMILY PROTEIN"/>
    <property type="match status" value="1"/>
</dbReference>
<proteinExistence type="predicted"/>
<dbReference type="Proteomes" id="UP001164803">
    <property type="component" value="Chromosome"/>
</dbReference>
<dbReference type="EMBL" id="CP104064">
    <property type="protein sequence ID" value="WAH35277.1"/>
    <property type="molecule type" value="Genomic_DNA"/>
</dbReference>
<evidence type="ECO:0000313" key="2">
    <source>
        <dbReference type="Proteomes" id="UP001164803"/>
    </source>
</evidence>
<sequence length="242" mass="28283">MENWSSSHRQFPIPNRPWVMKQSWMNLGFIHWPVPIHHIESMIPAELTLDTFEGQAWISLVPLRIVHMHARFVPAFGFHGFPEVNLRTYVVRDGRPGVFFFRLDAEHRLVAALGRRFLHVPYHDTSIHVDRQDEWIHYRLHPSGLSLSSSQLEFTIRPVSDVFESSKHSIDSWLTDRYCFYTTFRGRVYRGDIHHGPWALQTAEVAFHISSALVDYGFGSSQPVLAHFSRQQEVQVWPLTRS</sequence>
<dbReference type="Gene3D" id="2.40.400.10">
    <property type="entry name" value="Acetoacetate decarboxylase-like"/>
    <property type="match status" value="1"/>
</dbReference>
<dbReference type="RefSeq" id="WP_268042357.1">
    <property type="nucleotide sequence ID" value="NZ_CP104064.1"/>
</dbReference>
<accession>A0ABY6YXE5</accession>
<keyword evidence="2" id="KW-1185">Reference proteome</keyword>
<dbReference type="PANTHER" id="PTHR39186:SF1">
    <property type="entry name" value="DUF2071 DOMAIN-CONTAINING PROTEIN"/>
    <property type="match status" value="1"/>
</dbReference>
<protein>
    <submittedName>
        <fullName evidence="1">DUF2071 domain-containing protein</fullName>
    </submittedName>
</protein>
<dbReference type="Pfam" id="PF09844">
    <property type="entry name" value="DUF2071"/>
    <property type="match status" value="1"/>
</dbReference>
<dbReference type="SUPFAM" id="SSF160104">
    <property type="entry name" value="Acetoacetate decarboxylase-like"/>
    <property type="match status" value="1"/>
</dbReference>
<gene>
    <name evidence="1" type="ORF">NZD86_13255</name>
</gene>
<evidence type="ECO:0000313" key="1">
    <source>
        <dbReference type="EMBL" id="WAH35277.1"/>
    </source>
</evidence>
<reference evidence="1" key="1">
    <citation type="submission" date="2022-08" db="EMBL/GenBank/DDBJ databases">
        <title>Alicyclobacillus dauci DSM2870, complete genome.</title>
        <authorList>
            <person name="Wang Q."/>
            <person name="Cai R."/>
            <person name="Wang Z."/>
        </authorList>
    </citation>
    <scope>NUCLEOTIDE SEQUENCE</scope>
    <source>
        <strain evidence="1">DSM 28700</strain>
    </source>
</reference>
<dbReference type="InterPro" id="IPR023375">
    <property type="entry name" value="ADC_dom_sf"/>
</dbReference>
<name>A0ABY6YXE5_9BACL</name>